<dbReference type="VEuPathDB" id="CryptoDB:GNI_164840"/>
<sequence>MVSAPVTLVLSFGWRGLVAVGRLLQDVADQVEMPSETLILFEARSGNRDALILDTTASSLYTTNLEVNTRVPVPCPAPHSYRLCELPRAQIRLWDRLGHERARAAAEPKAAALMPDETVIDFDHVQRAPPPAATETKAAKQKTEKAVDTEAVDTEAVDTKAVDTKAVDTEAVDPKAVDTKAVDTEAVDTKAVDTEAVDTKAVDTKAVGSKAVGSKAVDTKATRKLAATETTTMMAPEPSAVMDATETSTTLATEAVTGPVVLRPAERIASIPKVKWYMVSEESLTAGDAESSLESAGSLNLAAAWANFSWLSFWDGAYVMHPQRMQSLAAYIEKFSEYDAWYHPHKNLTLADDDAYERLVAWRRFRYDRNGTQPMRTWKTLLSGSPVIPDGHCPGIQRTKGGPDVDPEGEFPQDERYTAHVDSYYLQDTATLSTNLVTIRKDFLKGNPIAHHTTYHFWHSQHQCFKAGFINEQLGMLDAGA</sequence>
<keyword evidence="2" id="KW-0732">Signal</keyword>
<proteinExistence type="predicted"/>
<evidence type="ECO:0000256" key="1">
    <source>
        <dbReference type="SAM" id="MobiDB-lite"/>
    </source>
</evidence>
<dbReference type="Proteomes" id="UP000019763">
    <property type="component" value="Unassembled WGS sequence"/>
</dbReference>
<dbReference type="eggNOG" id="ENOG502SBW4">
    <property type="taxonomic scope" value="Eukaryota"/>
</dbReference>
<evidence type="ECO:0000313" key="3">
    <source>
        <dbReference type="EMBL" id="EZG43608.1"/>
    </source>
</evidence>
<evidence type="ECO:0000256" key="2">
    <source>
        <dbReference type="SAM" id="SignalP"/>
    </source>
</evidence>
<organism evidence="3 4">
    <name type="scientific">Gregarina niphandrodes</name>
    <name type="common">Septate eugregarine</name>
    <dbReference type="NCBI Taxonomy" id="110365"/>
    <lineage>
        <taxon>Eukaryota</taxon>
        <taxon>Sar</taxon>
        <taxon>Alveolata</taxon>
        <taxon>Apicomplexa</taxon>
        <taxon>Conoidasida</taxon>
        <taxon>Gregarinasina</taxon>
        <taxon>Eugregarinorida</taxon>
        <taxon>Gregarinidae</taxon>
        <taxon>Gregarina</taxon>
    </lineage>
</organism>
<dbReference type="OrthoDB" id="6424487at2759"/>
<evidence type="ECO:0000313" key="4">
    <source>
        <dbReference type="Proteomes" id="UP000019763"/>
    </source>
</evidence>
<dbReference type="AlphaFoldDB" id="A0A023AYS5"/>
<comment type="caution">
    <text evidence="3">The sequence shown here is derived from an EMBL/GenBank/DDBJ whole genome shotgun (WGS) entry which is preliminary data.</text>
</comment>
<accession>A0A023AYS5</accession>
<feature type="signal peptide" evidence="2">
    <location>
        <begin position="1"/>
        <end position="19"/>
    </location>
</feature>
<reference evidence="3" key="1">
    <citation type="submission" date="2013-12" db="EMBL/GenBank/DDBJ databases">
        <authorList>
            <person name="Omoto C.K."/>
            <person name="Sibley D."/>
            <person name="Venepally P."/>
            <person name="Hadjithomas M."/>
            <person name="Karamycheva S."/>
            <person name="Brunk B."/>
            <person name="Roos D."/>
            <person name="Caler E."/>
            <person name="Lorenzi H."/>
        </authorList>
    </citation>
    <scope>NUCLEOTIDE SEQUENCE</scope>
</reference>
<name>A0A023AYS5_GRENI</name>
<feature type="compositionally biased region" description="Basic and acidic residues" evidence="1">
    <location>
        <begin position="137"/>
        <end position="148"/>
    </location>
</feature>
<dbReference type="GeneID" id="22915704"/>
<dbReference type="RefSeq" id="XP_011133162.1">
    <property type="nucleotide sequence ID" value="XM_011134860.1"/>
</dbReference>
<protein>
    <submittedName>
        <fullName evidence="3">Uncharacterized protein</fullName>
    </submittedName>
</protein>
<feature type="region of interest" description="Disordered" evidence="1">
    <location>
        <begin position="130"/>
        <end position="152"/>
    </location>
</feature>
<dbReference type="EMBL" id="AFNH02001229">
    <property type="protein sequence ID" value="EZG43608.1"/>
    <property type="molecule type" value="Genomic_DNA"/>
</dbReference>
<gene>
    <name evidence="3" type="ORF">GNI_164840</name>
</gene>
<keyword evidence="4" id="KW-1185">Reference proteome</keyword>
<feature type="chain" id="PRO_5001514777" evidence="2">
    <location>
        <begin position="20"/>
        <end position="481"/>
    </location>
</feature>